<proteinExistence type="predicted"/>
<reference evidence="1 2" key="1">
    <citation type="submission" date="2019-08" db="EMBL/GenBank/DDBJ databases">
        <title>Actinomadura sp. nov. CYP1-5 isolated from mountain soil.</title>
        <authorList>
            <person name="Songsumanus A."/>
            <person name="Kuncharoen N."/>
            <person name="Kudo T."/>
            <person name="Yuki M."/>
            <person name="Igarashi Y."/>
            <person name="Tanasupawat S."/>
        </authorList>
    </citation>
    <scope>NUCLEOTIDE SEQUENCE [LARGE SCALE GENOMIC DNA]</scope>
    <source>
        <strain evidence="1 2">GKU157</strain>
    </source>
</reference>
<dbReference type="EMBL" id="VSFF01000008">
    <property type="protein sequence ID" value="TYC13224.1"/>
    <property type="molecule type" value="Genomic_DNA"/>
</dbReference>
<dbReference type="Proteomes" id="UP000322634">
    <property type="component" value="Unassembled WGS sequence"/>
</dbReference>
<protein>
    <submittedName>
        <fullName evidence="1">ArsR family transcriptional regulator</fullName>
    </submittedName>
</protein>
<keyword evidence="2" id="KW-1185">Reference proteome</keyword>
<dbReference type="Gene3D" id="1.10.10.10">
    <property type="entry name" value="Winged helix-like DNA-binding domain superfamily/Winged helix DNA-binding domain"/>
    <property type="match status" value="1"/>
</dbReference>
<gene>
    <name evidence="1" type="ORF">FXF65_22235</name>
</gene>
<organism evidence="1 2">
    <name type="scientific">Actinomadura syzygii</name>
    <dbReference type="NCBI Taxonomy" id="1427538"/>
    <lineage>
        <taxon>Bacteria</taxon>
        <taxon>Bacillati</taxon>
        <taxon>Actinomycetota</taxon>
        <taxon>Actinomycetes</taxon>
        <taxon>Streptosporangiales</taxon>
        <taxon>Thermomonosporaceae</taxon>
        <taxon>Actinomadura</taxon>
    </lineage>
</organism>
<dbReference type="OrthoDB" id="3808065at2"/>
<comment type="caution">
    <text evidence="1">The sequence shown here is derived from an EMBL/GenBank/DDBJ whole genome shotgun (WGS) entry which is preliminary data.</text>
</comment>
<sequence length="328" mass="35169">MSLRIFFEPEDVERTQVSVHPDALWELVLSLHRLRRPRPGFAPPADVARWRADTLAVLSGRPLGAAVGRCLLPLVPDSSYWPDFLTPHTGTDGLEPALETLLSTPRARIGRELDRLTGRSGAPSWGADLATGDSGALSLLGDHLRSYFTAALAPRWSDVRRHAATEHTRLIGASANGGPEDVLANLPCAVWHPADRILQARYPVSHDVHLGGRGLRLIPSWFCATAPVVLADTDLPPVLVYPLPHRPPPAADPDALANLLGATRARILATITVATTTATIHHETGISAAQISRHTAVLAANDLILQARHAGHTFYTRTPLGDALTAGA</sequence>
<dbReference type="InterPro" id="IPR036388">
    <property type="entry name" value="WH-like_DNA-bd_sf"/>
</dbReference>
<dbReference type="AlphaFoldDB" id="A0A5D0U5I9"/>
<name>A0A5D0U5I9_9ACTN</name>
<evidence type="ECO:0000313" key="1">
    <source>
        <dbReference type="EMBL" id="TYC13224.1"/>
    </source>
</evidence>
<accession>A0A5D0U5I9</accession>
<dbReference type="RefSeq" id="WP_148351918.1">
    <property type="nucleotide sequence ID" value="NZ_JBHSBF010000034.1"/>
</dbReference>
<evidence type="ECO:0000313" key="2">
    <source>
        <dbReference type="Proteomes" id="UP000322634"/>
    </source>
</evidence>